<organism evidence="12 13">
    <name type="scientific">Duncaniella muris</name>
    <dbReference type="NCBI Taxonomy" id="2094150"/>
    <lineage>
        <taxon>Bacteria</taxon>
        <taxon>Pseudomonadati</taxon>
        <taxon>Bacteroidota</taxon>
        <taxon>Bacteroidia</taxon>
        <taxon>Bacteroidales</taxon>
        <taxon>Muribaculaceae</taxon>
        <taxon>Duncaniella</taxon>
    </lineage>
</organism>
<dbReference type="PROSITE" id="PS51712">
    <property type="entry name" value="G_ENGA"/>
    <property type="match status" value="2"/>
</dbReference>
<comment type="subunit">
    <text evidence="8">Associates with the 50S ribosomal subunit.</text>
</comment>
<evidence type="ECO:0000256" key="9">
    <source>
        <dbReference type="PROSITE-ProRule" id="PRU01049"/>
    </source>
</evidence>
<dbReference type="PRINTS" id="PR00326">
    <property type="entry name" value="GTP1OBG"/>
</dbReference>
<feature type="binding site" evidence="8">
    <location>
        <begin position="9"/>
        <end position="16"/>
    </location>
    <ligand>
        <name>GTP</name>
        <dbReference type="ChEBI" id="CHEBI:37565"/>
        <label>1</label>
    </ligand>
</feature>
<evidence type="ECO:0000256" key="3">
    <source>
        <dbReference type="ARBA" id="ARBA00022517"/>
    </source>
</evidence>
<dbReference type="GeneID" id="82526769"/>
<dbReference type="PANTHER" id="PTHR43834:SF6">
    <property type="entry name" value="GTPASE DER"/>
    <property type="match status" value="1"/>
</dbReference>
<dbReference type="InterPro" id="IPR006073">
    <property type="entry name" value="GTP-bd"/>
</dbReference>
<proteinExistence type="inferred from homology"/>
<dbReference type="InterPro" id="IPR027417">
    <property type="entry name" value="P-loop_NTPase"/>
</dbReference>
<reference evidence="13" key="1">
    <citation type="submission" date="2018-02" db="EMBL/GenBank/DDBJ databases">
        <authorList>
            <person name="Clavel T."/>
            <person name="Strowig T."/>
        </authorList>
    </citation>
    <scope>NUCLEOTIDE SEQUENCE [LARGE SCALE GENOMIC DNA]</scope>
    <source>
        <strain evidence="13">DSM 103720</strain>
    </source>
</reference>
<dbReference type="Proteomes" id="UP000244905">
    <property type="component" value="Unassembled WGS sequence"/>
</dbReference>
<dbReference type="FunFam" id="3.40.50.300:FF:000040">
    <property type="entry name" value="GTPase Der"/>
    <property type="match status" value="1"/>
</dbReference>
<feature type="binding site" evidence="8">
    <location>
        <begin position="119"/>
        <end position="122"/>
    </location>
    <ligand>
        <name>GTP</name>
        <dbReference type="ChEBI" id="CHEBI:37565"/>
        <label>1</label>
    </ligand>
</feature>
<dbReference type="SUPFAM" id="SSF52540">
    <property type="entry name" value="P-loop containing nucleoside triphosphate hydrolases"/>
    <property type="match status" value="2"/>
</dbReference>
<keyword evidence="3 8" id="KW-0690">Ribosome biogenesis</keyword>
<evidence type="ECO:0000256" key="7">
    <source>
        <dbReference type="ARBA" id="ARBA00032345"/>
    </source>
</evidence>
<evidence type="ECO:0000259" key="11">
    <source>
        <dbReference type="PROSITE" id="PS51712"/>
    </source>
</evidence>
<keyword evidence="13" id="KW-1185">Reference proteome</keyword>
<evidence type="ECO:0000256" key="4">
    <source>
        <dbReference type="ARBA" id="ARBA00022737"/>
    </source>
</evidence>
<dbReference type="GO" id="GO:0005525">
    <property type="term" value="F:GTP binding"/>
    <property type="evidence" value="ECO:0007669"/>
    <property type="project" value="UniProtKB-UniRule"/>
</dbReference>
<dbReference type="GO" id="GO:0042254">
    <property type="term" value="P:ribosome biogenesis"/>
    <property type="evidence" value="ECO:0007669"/>
    <property type="project" value="UniProtKB-KW"/>
</dbReference>
<sequence length="439" mass="49618">MGQMIAIVGRPNVGKSTLFNRLTQSRTAITNDEAGTTRDRQYGKVDWNGKEFSIVDTGGWVVNSEDIFENEINKQVHLAIEQADEILFVVDAMNGVTDLDDQVAEILRRSTKPVILVANKVDAGDSLYNIAEFYSLGLGDPMGVSAVSGYGTGDLLDEVVLKMPEKDDDEESKLDDIPKIAIVGRPNAGKSSIINAFIDEDRHIVTDIAGTTRDSIYTRYNKFGFDFYLVDTAGIRKKTKVTEDIEYYSVIRSIRAIEASDVCILMIDATRGIESQDVSIFSLIQRNKKGLVVVVNKWDLVEDKSKEAIKHYEDAIRERFAPFVDFPIIFASALTKQRIYKVLETALHVCENRKRVVPTSQLNTVMLEAISAYPPPANKGKFIKIKYVTMLKGSPIPTFIFFCNLPQWVKEPYRRYLENKIRETWDFHGTPINVFMREK</sequence>
<protein>
    <recommendedName>
        <fullName evidence="2 8">GTPase Der</fullName>
    </recommendedName>
    <alternativeName>
        <fullName evidence="7 8">GTP-binding protein EngA</fullName>
    </alternativeName>
</protein>
<evidence type="ECO:0000313" key="13">
    <source>
        <dbReference type="Proteomes" id="UP000244905"/>
    </source>
</evidence>
<keyword evidence="5 8" id="KW-0547">Nucleotide-binding</keyword>
<dbReference type="NCBIfam" id="TIGR03594">
    <property type="entry name" value="GTPase_EngA"/>
    <property type="match status" value="1"/>
</dbReference>
<dbReference type="Pfam" id="PF01926">
    <property type="entry name" value="MMR_HSR1"/>
    <property type="match status" value="2"/>
</dbReference>
<dbReference type="HAMAP" id="MF_00195">
    <property type="entry name" value="GTPase_Der"/>
    <property type="match status" value="1"/>
</dbReference>
<evidence type="ECO:0000256" key="2">
    <source>
        <dbReference type="ARBA" id="ARBA00020953"/>
    </source>
</evidence>
<evidence type="ECO:0000256" key="1">
    <source>
        <dbReference type="ARBA" id="ARBA00008279"/>
    </source>
</evidence>
<feature type="domain" description="EngA-type G" evidence="11">
    <location>
        <begin position="178"/>
        <end position="354"/>
    </location>
</feature>
<gene>
    <name evidence="8" type="primary">der</name>
    <name evidence="12" type="ORF">C5O23_10505</name>
</gene>
<dbReference type="FunFam" id="3.30.300.20:FF:000004">
    <property type="entry name" value="GTPase Der"/>
    <property type="match status" value="1"/>
</dbReference>
<dbReference type="PANTHER" id="PTHR43834">
    <property type="entry name" value="GTPASE DER"/>
    <property type="match status" value="1"/>
</dbReference>
<feature type="domain" description="EngA-type G" evidence="11">
    <location>
        <begin position="3"/>
        <end position="167"/>
    </location>
</feature>
<dbReference type="PIRSF" id="PIRSF006485">
    <property type="entry name" value="GTP-binding_EngA"/>
    <property type="match status" value="1"/>
</dbReference>
<dbReference type="EMBL" id="PUEC01000024">
    <property type="protein sequence ID" value="PWB01218.1"/>
    <property type="molecule type" value="Genomic_DNA"/>
</dbReference>
<feature type="binding site" evidence="8">
    <location>
        <begin position="184"/>
        <end position="191"/>
    </location>
    <ligand>
        <name>GTP</name>
        <dbReference type="ChEBI" id="CHEBI:37565"/>
        <label>2</label>
    </ligand>
</feature>
<dbReference type="Pfam" id="PF14714">
    <property type="entry name" value="KH_dom-like"/>
    <property type="match status" value="1"/>
</dbReference>
<dbReference type="FunFam" id="3.40.50.300:FF:000953">
    <property type="entry name" value="GTPase Der"/>
    <property type="match status" value="1"/>
</dbReference>
<accession>A0A2V1IN66</accession>
<dbReference type="GO" id="GO:0043022">
    <property type="term" value="F:ribosome binding"/>
    <property type="evidence" value="ECO:0007669"/>
    <property type="project" value="TreeGrafter"/>
</dbReference>
<dbReference type="InterPro" id="IPR005225">
    <property type="entry name" value="Small_GTP-bd"/>
</dbReference>
<dbReference type="Gene3D" id="3.30.300.20">
    <property type="match status" value="1"/>
</dbReference>
<dbReference type="RefSeq" id="WP_107032900.1">
    <property type="nucleotide sequence ID" value="NZ_CAJSYL010000020.1"/>
</dbReference>
<evidence type="ECO:0000256" key="5">
    <source>
        <dbReference type="ARBA" id="ARBA00022741"/>
    </source>
</evidence>
<keyword evidence="6 8" id="KW-0342">GTP-binding</keyword>
<feature type="binding site" evidence="8">
    <location>
        <begin position="56"/>
        <end position="60"/>
    </location>
    <ligand>
        <name>GTP</name>
        <dbReference type="ChEBI" id="CHEBI:37565"/>
        <label>1</label>
    </ligand>
</feature>
<feature type="binding site" evidence="8">
    <location>
        <begin position="231"/>
        <end position="235"/>
    </location>
    <ligand>
        <name>GTP</name>
        <dbReference type="ChEBI" id="CHEBI:37565"/>
        <label>2</label>
    </ligand>
</feature>
<evidence type="ECO:0000313" key="12">
    <source>
        <dbReference type="EMBL" id="PWB01218.1"/>
    </source>
</evidence>
<dbReference type="CDD" id="cd01895">
    <property type="entry name" value="EngA2"/>
    <property type="match status" value="1"/>
</dbReference>
<dbReference type="InterPro" id="IPR015946">
    <property type="entry name" value="KH_dom-like_a/b"/>
</dbReference>
<evidence type="ECO:0000256" key="6">
    <source>
        <dbReference type="ARBA" id="ARBA00023134"/>
    </source>
</evidence>
<dbReference type="InterPro" id="IPR016484">
    <property type="entry name" value="GTPase_Der"/>
</dbReference>
<dbReference type="NCBIfam" id="TIGR00231">
    <property type="entry name" value="small_GTP"/>
    <property type="match status" value="2"/>
</dbReference>
<keyword evidence="4 10" id="KW-0677">Repeat</keyword>
<dbReference type="InterPro" id="IPR032859">
    <property type="entry name" value="KH_dom-like"/>
</dbReference>
<feature type="binding site" evidence="8">
    <location>
        <begin position="296"/>
        <end position="299"/>
    </location>
    <ligand>
        <name>GTP</name>
        <dbReference type="ChEBI" id="CHEBI:37565"/>
        <label>2</label>
    </ligand>
</feature>
<dbReference type="Gene3D" id="3.40.50.300">
    <property type="entry name" value="P-loop containing nucleotide triphosphate hydrolases"/>
    <property type="match status" value="2"/>
</dbReference>
<dbReference type="AlphaFoldDB" id="A0A2V1IN66"/>
<comment type="caution">
    <text evidence="12">The sequence shown here is derived from an EMBL/GenBank/DDBJ whole genome shotgun (WGS) entry which is preliminary data.</text>
</comment>
<comment type="similarity">
    <text evidence="1 8 9 10">Belongs to the TRAFAC class TrmE-Era-EngA-EngB-Septin-like GTPase superfamily. EngA (Der) GTPase family.</text>
</comment>
<name>A0A2V1IN66_9BACT</name>
<evidence type="ECO:0000256" key="10">
    <source>
        <dbReference type="RuleBase" id="RU004481"/>
    </source>
</evidence>
<dbReference type="CDD" id="cd01894">
    <property type="entry name" value="EngA1"/>
    <property type="match status" value="1"/>
</dbReference>
<dbReference type="InterPro" id="IPR031166">
    <property type="entry name" value="G_ENGA"/>
</dbReference>
<evidence type="ECO:0000256" key="8">
    <source>
        <dbReference type="HAMAP-Rule" id="MF_00195"/>
    </source>
</evidence>
<comment type="function">
    <text evidence="8 10">GTPase that plays an essential role in the late steps of ribosome biogenesis.</text>
</comment>